<organism evidence="4 5">
    <name type="scientific">Lutimaribacter marinistellae</name>
    <dbReference type="NCBI Taxonomy" id="1820329"/>
    <lineage>
        <taxon>Bacteria</taxon>
        <taxon>Pseudomonadati</taxon>
        <taxon>Pseudomonadota</taxon>
        <taxon>Alphaproteobacteria</taxon>
        <taxon>Rhodobacterales</taxon>
        <taxon>Roseobacteraceae</taxon>
        <taxon>Lutimaribacter</taxon>
    </lineage>
</organism>
<keyword evidence="2 4" id="KW-0378">Hydrolase</keyword>
<keyword evidence="5" id="KW-1185">Reference proteome</keyword>
<dbReference type="RefSeq" id="WP_386737388.1">
    <property type="nucleotide sequence ID" value="NZ_JBHRXI010000039.1"/>
</dbReference>
<evidence type="ECO:0000259" key="3">
    <source>
        <dbReference type="Pfam" id="PF07859"/>
    </source>
</evidence>
<reference evidence="5" key="1">
    <citation type="journal article" date="2019" name="Int. J. Syst. Evol. Microbiol.">
        <title>The Global Catalogue of Microorganisms (GCM) 10K type strain sequencing project: providing services to taxonomists for standard genome sequencing and annotation.</title>
        <authorList>
            <consortium name="The Broad Institute Genomics Platform"/>
            <consortium name="The Broad Institute Genome Sequencing Center for Infectious Disease"/>
            <person name="Wu L."/>
            <person name="Ma J."/>
        </authorList>
    </citation>
    <scope>NUCLEOTIDE SEQUENCE [LARGE SCALE GENOMIC DNA]</scope>
    <source>
        <strain evidence="5">KCTC 42911</strain>
    </source>
</reference>
<gene>
    <name evidence="4" type="ORF">ACFORG_20260</name>
</gene>
<dbReference type="InterPro" id="IPR050300">
    <property type="entry name" value="GDXG_lipolytic_enzyme"/>
</dbReference>
<evidence type="ECO:0000313" key="4">
    <source>
        <dbReference type="EMBL" id="MFC3616087.1"/>
    </source>
</evidence>
<comment type="similarity">
    <text evidence="1">Belongs to the 'GDXG' lipolytic enzyme family.</text>
</comment>
<feature type="domain" description="Alpha/beta hydrolase fold-3" evidence="3">
    <location>
        <begin position="78"/>
        <end position="278"/>
    </location>
</feature>
<sequence length="307" mass="32903">MVSRQQRFWNGYARFVQKPVLALIAHQPTVRRIADLSAAVTLKTPGGLSLTESPLGLDANSVTTTVCEVGSAPTGGSMLYLHGGAFMIGNLRGYRHLVARLGNAANQRAYFLHYGLAPEHRFPTALDQATLAYEALCATPDAGPISLVGDSAGGNLVFALLHRICSRGLRQPVAVAAIAPISDLRLNNGSLKTNKKSDHLVPVRWVIRGKDAYLGGHDPSDPEVSPVLGTFVGAPPCLIHVDEDEVLIDDSNALAARLRDQGVTTELTTSRGRSHVWHLNVGRCPEADNSVAEIGAFVKKQVARQRV</sequence>
<name>A0ABV7TKB7_9RHOB</name>
<evidence type="ECO:0000256" key="2">
    <source>
        <dbReference type="ARBA" id="ARBA00022801"/>
    </source>
</evidence>
<dbReference type="PANTHER" id="PTHR48081">
    <property type="entry name" value="AB HYDROLASE SUPERFAMILY PROTEIN C4A8.06C"/>
    <property type="match status" value="1"/>
</dbReference>
<proteinExistence type="inferred from homology"/>
<dbReference type="InterPro" id="IPR013094">
    <property type="entry name" value="AB_hydrolase_3"/>
</dbReference>
<dbReference type="PANTHER" id="PTHR48081:SF30">
    <property type="entry name" value="ACETYL-HYDROLASE LIPR-RELATED"/>
    <property type="match status" value="1"/>
</dbReference>
<evidence type="ECO:0000313" key="5">
    <source>
        <dbReference type="Proteomes" id="UP001595629"/>
    </source>
</evidence>
<dbReference type="Gene3D" id="3.40.50.1820">
    <property type="entry name" value="alpha/beta hydrolase"/>
    <property type="match status" value="1"/>
</dbReference>
<protein>
    <submittedName>
        <fullName evidence="4">Alpha/beta hydrolase</fullName>
    </submittedName>
</protein>
<comment type="caution">
    <text evidence="4">The sequence shown here is derived from an EMBL/GenBank/DDBJ whole genome shotgun (WGS) entry which is preliminary data.</text>
</comment>
<dbReference type="SUPFAM" id="SSF53474">
    <property type="entry name" value="alpha/beta-Hydrolases"/>
    <property type="match status" value="1"/>
</dbReference>
<dbReference type="InterPro" id="IPR029058">
    <property type="entry name" value="AB_hydrolase_fold"/>
</dbReference>
<dbReference type="EMBL" id="JBHRXI010000039">
    <property type="protein sequence ID" value="MFC3616087.1"/>
    <property type="molecule type" value="Genomic_DNA"/>
</dbReference>
<accession>A0ABV7TKB7</accession>
<dbReference type="Proteomes" id="UP001595629">
    <property type="component" value="Unassembled WGS sequence"/>
</dbReference>
<dbReference type="Pfam" id="PF07859">
    <property type="entry name" value="Abhydrolase_3"/>
    <property type="match status" value="1"/>
</dbReference>
<dbReference type="GO" id="GO:0016787">
    <property type="term" value="F:hydrolase activity"/>
    <property type="evidence" value="ECO:0007669"/>
    <property type="project" value="UniProtKB-KW"/>
</dbReference>
<evidence type="ECO:0000256" key="1">
    <source>
        <dbReference type="ARBA" id="ARBA00010515"/>
    </source>
</evidence>